<evidence type="ECO:0000256" key="2">
    <source>
        <dbReference type="ARBA" id="ARBA00022576"/>
    </source>
</evidence>
<keyword evidence="4" id="KW-0663">Pyridoxal phosphate</keyword>
<keyword evidence="7" id="KW-1185">Reference proteome</keyword>
<gene>
    <name evidence="6" type="ORF">HMPREF9465_01025</name>
</gene>
<name>K1KI41_9BURK</name>
<keyword evidence="3" id="KW-0808">Transferase</keyword>
<dbReference type="Pfam" id="PF00266">
    <property type="entry name" value="Aminotran_5"/>
    <property type="match status" value="1"/>
</dbReference>
<evidence type="ECO:0000256" key="1">
    <source>
        <dbReference type="ARBA" id="ARBA00001933"/>
    </source>
</evidence>
<organism evidence="6 7">
    <name type="scientific">Sutterella wadsworthensis 2_1_59BFAA</name>
    <dbReference type="NCBI Taxonomy" id="742823"/>
    <lineage>
        <taxon>Bacteria</taxon>
        <taxon>Pseudomonadati</taxon>
        <taxon>Pseudomonadota</taxon>
        <taxon>Betaproteobacteria</taxon>
        <taxon>Burkholderiales</taxon>
        <taxon>Sutterellaceae</taxon>
        <taxon>Sutterella</taxon>
    </lineage>
</organism>
<dbReference type="GO" id="GO:0008483">
    <property type="term" value="F:transaminase activity"/>
    <property type="evidence" value="ECO:0007669"/>
    <property type="project" value="UniProtKB-KW"/>
</dbReference>
<evidence type="ECO:0000256" key="4">
    <source>
        <dbReference type="ARBA" id="ARBA00022898"/>
    </source>
</evidence>
<dbReference type="InterPro" id="IPR000192">
    <property type="entry name" value="Aminotrans_V_dom"/>
</dbReference>
<dbReference type="eggNOG" id="COG0075">
    <property type="taxonomic scope" value="Bacteria"/>
</dbReference>
<comment type="cofactor">
    <cofactor evidence="1">
        <name>pyridoxal 5'-phosphate</name>
        <dbReference type="ChEBI" id="CHEBI:597326"/>
    </cofactor>
</comment>
<dbReference type="RefSeq" id="WP_005434764.1">
    <property type="nucleotide sequence ID" value="NZ_JH815515.1"/>
</dbReference>
<protein>
    <recommendedName>
        <fullName evidence="5">Aminotransferase class V domain-containing protein</fullName>
    </recommendedName>
</protein>
<evidence type="ECO:0000256" key="3">
    <source>
        <dbReference type="ARBA" id="ARBA00022679"/>
    </source>
</evidence>
<sequence length="370" mass="39212">MKRQVNACRLLTPGPVSIEASVLEAMTCCPSPADAAFISMMEDVRSRLLRVAGMRPAEYAAVLMAGPCAFALEAALTTLIPEESRVLVVCNGARAEAACRMLARADIAFEKLETGFEQAAGAAEIAMLLDERPDITHVAVVHVDAVSGLRNDLGKIGRAVRAEGRTFIVDAGVSFGATSIDAEALGIDVLLSVADCGLKGVSGLSFVLARRNILESSEGRARSVSLDLFEGLRRQEAGIENSLPPQAVSALHAALDALDKEGGSAVRETSCRAAAEKLAAGMIRLGFEPCLEEDARSPHVLSFLHPSDTFSFEHLQCVLRAAGWLIASAAIENRSVVSLSTLSGIDDTEADRLLAVFHEYLESLCDCSTK</sequence>
<dbReference type="PANTHER" id="PTHR42778:SF1">
    <property type="entry name" value="2-AMINOETHYLPHOSPHONATE--PYRUVATE TRANSAMINASE"/>
    <property type="match status" value="1"/>
</dbReference>
<comment type="caution">
    <text evidence="6">The sequence shown here is derived from an EMBL/GenBank/DDBJ whole genome shotgun (WGS) entry which is preliminary data.</text>
</comment>
<dbReference type="Gene3D" id="3.90.1150.10">
    <property type="entry name" value="Aspartate Aminotransferase, domain 1"/>
    <property type="match status" value="1"/>
</dbReference>
<dbReference type="Gene3D" id="3.40.640.10">
    <property type="entry name" value="Type I PLP-dependent aspartate aminotransferase-like (Major domain)"/>
    <property type="match status" value="1"/>
</dbReference>
<dbReference type="InterPro" id="IPR015421">
    <property type="entry name" value="PyrdxlP-dep_Trfase_major"/>
</dbReference>
<evidence type="ECO:0000313" key="7">
    <source>
        <dbReference type="Proteomes" id="UP000005835"/>
    </source>
</evidence>
<dbReference type="PANTHER" id="PTHR42778">
    <property type="entry name" value="2-AMINOETHYLPHOSPHONATE--PYRUVATE TRANSAMINASE"/>
    <property type="match status" value="1"/>
</dbReference>
<dbReference type="AlphaFoldDB" id="K1KI41"/>
<dbReference type="HOGENOM" id="CLU_027686_3_1_4"/>
<dbReference type="PIRSF" id="PIRSF000524">
    <property type="entry name" value="SPT"/>
    <property type="match status" value="1"/>
</dbReference>
<keyword evidence="2" id="KW-0032">Aminotransferase</keyword>
<dbReference type="SUPFAM" id="SSF53383">
    <property type="entry name" value="PLP-dependent transferases"/>
    <property type="match status" value="1"/>
</dbReference>
<dbReference type="STRING" id="742823.HMPREF9465_01025"/>
<proteinExistence type="predicted"/>
<dbReference type="EMBL" id="ADMG01000027">
    <property type="protein sequence ID" value="EKB31414.1"/>
    <property type="molecule type" value="Genomic_DNA"/>
</dbReference>
<dbReference type="InterPro" id="IPR015422">
    <property type="entry name" value="PyrdxlP-dep_Trfase_small"/>
</dbReference>
<dbReference type="Proteomes" id="UP000005835">
    <property type="component" value="Unassembled WGS sequence"/>
</dbReference>
<dbReference type="OrthoDB" id="9766472at2"/>
<feature type="domain" description="Aminotransferase class V" evidence="5">
    <location>
        <begin position="38"/>
        <end position="304"/>
    </location>
</feature>
<dbReference type="PATRIC" id="fig|742823.3.peg.1011"/>
<evidence type="ECO:0000259" key="5">
    <source>
        <dbReference type="Pfam" id="PF00266"/>
    </source>
</evidence>
<reference evidence="6 7" key="1">
    <citation type="submission" date="2012-05" db="EMBL/GenBank/DDBJ databases">
        <title>The Genome Sequence of Sutterella wadsworthensis 2_1_59BFAA.</title>
        <authorList>
            <consortium name="The Broad Institute Genome Sequencing Platform"/>
            <person name="Earl A."/>
            <person name="Ward D."/>
            <person name="Feldgarden M."/>
            <person name="Gevers D."/>
            <person name="Daigneault M."/>
            <person name="Strauss J."/>
            <person name="Allen-Vercoe E."/>
            <person name="Walker B."/>
            <person name="Young S.K."/>
            <person name="Zeng Q."/>
            <person name="Gargeya S."/>
            <person name="Fitzgerald M."/>
            <person name="Haas B."/>
            <person name="Abouelleil A."/>
            <person name="Alvarado L."/>
            <person name="Arachchi H.M."/>
            <person name="Berlin A.M."/>
            <person name="Chapman S.B."/>
            <person name="Goldberg J."/>
            <person name="Griggs A."/>
            <person name="Gujja S."/>
            <person name="Hansen M."/>
            <person name="Howarth C."/>
            <person name="Imamovic A."/>
            <person name="Larimer J."/>
            <person name="McCowen C."/>
            <person name="Montmayeur A."/>
            <person name="Murphy C."/>
            <person name="Neiman D."/>
            <person name="Pearson M."/>
            <person name="Priest M."/>
            <person name="Roberts A."/>
            <person name="Saif S."/>
            <person name="Shea T."/>
            <person name="Sisk P."/>
            <person name="Sykes S."/>
            <person name="Wortman J."/>
            <person name="Nusbaum C."/>
            <person name="Birren B."/>
        </authorList>
    </citation>
    <scope>NUCLEOTIDE SEQUENCE [LARGE SCALE GENOMIC DNA]</scope>
    <source>
        <strain evidence="6 7">2_1_59BFAA</strain>
    </source>
</reference>
<accession>K1KI41</accession>
<dbReference type="InterPro" id="IPR024169">
    <property type="entry name" value="SP_NH2Trfase/AEP_transaminase"/>
</dbReference>
<dbReference type="InterPro" id="IPR015424">
    <property type="entry name" value="PyrdxlP-dep_Trfase"/>
</dbReference>
<evidence type="ECO:0000313" key="6">
    <source>
        <dbReference type="EMBL" id="EKB31414.1"/>
    </source>
</evidence>